<keyword evidence="3" id="KW-1185">Reference proteome</keyword>
<evidence type="ECO:0000313" key="3">
    <source>
        <dbReference type="Proteomes" id="UP000250140"/>
    </source>
</evidence>
<feature type="compositionally biased region" description="Polar residues" evidence="1">
    <location>
        <begin position="29"/>
        <end position="61"/>
    </location>
</feature>
<reference evidence="2 3" key="1">
    <citation type="journal article" date="2016" name="Nat. Commun.">
        <title>Ectomycorrhizal ecology is imprinted in the genome of the dominant symbiotic fungus Cenococcum geophilum.</title>
        <authorList>
            <consortium name="DOE Joint Genome Institute"/>
            <person name="Peter M."/>
            <person name="Kohler A."/>
            <person name="Ohm R.A."/>
            <person name="Kuo A."/>
            <person name="Krutzmann J."/>
            <person name="Morin E."/>
            <person name="Arend M."/>
            <person name="Barry K.W."/>
            <person name="Binder M."/>
            <person name="Choi C."/>
            <person name="Clum A."/>
            <person name="Copeland A."/>
            <person name="Grisel N."/>
            <person name="Haridas S."/>
            <person name="Kipfer T."/>
            <person name="LaButti K."/>
            <person name="Lindquist E."/>
            <person name="Lipzen A."/>
            <person name="Maire R."/>
            <person name="Meier B."/>
            <person name="Mihaltcheva S."/>
            <person name="Molinier V."/>
            <person name="Murat C."/>
            <person name="Poggeler S."/>
            <person name="Quandt C.A."/>
            <person name="Sperisen C."/>
            <person name="Tritt A."/>
            <person name="Tisserant E."/>
            <person name="Crous P.W."/>
            <person name="Henrissat B."/>
            <person name="Nehls U."/>
            <person name="Egli S."/>
            <person name="Spatafora J.W."/>
            <person name="Grigoriev I.V."/>
            <person name="Martin F.M."/>
        </authorList>
    </citation>
    <scope>NUCLEOTIDE SEQUENCE [LARGE SCALE GENOMIC DNA]</scope>
    <source>
        <strain evidence="2 3">CBS 207.34</strain>
    </source>
</reference>
<evidence type="ECO:0000313" key="2">
    <source>
        <dbReference type="EMBL" id="OCL04823.1"/>
    </source>
</evidence>
<dbReference type="OrthoDB" id="10427517at2759"/>
<dbReference type="Proteomes" id="UP000250140">
    <property type="component" value="Unassembled WGS sequence"/>
</dbReference>
<proteinExistence type="predicted"/>
<gene>
    <name evidence="2" type="ORF">AOQ84DRAFT_380196</name>
</gene>
<feature type="region of interest" description="Disordered" evidence="1">
    <location>
        <begin position="1"/>
        <end position="167"/>
    </location>
</feature>
<dbReference type="AlphaFoldDB" id="A0A8E2EUB5"/>
<protein>
    <submittedName>
        <fullName evidence="2">Uncharacterized protein</fullName>
    </submittedName>
</protein>
<accession>A0A8E2EUB5</accession>
<sequence>MPDIVLPCGPASGAQPTILSPGSHKSRKSNQPGLDSASNFDNREQYMQTGTEIPQSVSVAPTSIPYLQPSFTAGSEDHSDRNPTPLAPHPRAIIATPRSTSPMHTQAASSAPSAFLTDSDASASNFNLGFGEMPRLGESVASWRLEDERETELSYDPYLESQKGRKD</sequence>
<dbReference type="EMBL" id="KV750426">
    <property type="protein sequence ID" value="OCL04823.1"/>
    <property type="molecule type" value="Genomic_DNA"/>
</dbReference>
<name>A0A8E2EUB5_9PEZI</name>
<organism evidence="2 3">
    <name type="scientific">Glonium stellatum</name>
    <dbReference type="NCBI Taxonomy" id="574774"/>
    <lineage>
        <taxon>Eukaryota</taxon>
        <taxon>Fungi</taxon>
        <taxon>Dikarya</taxon>
        <taxon>Ascomycota</taxon>
        <taxon>Pezizomycotina</taxon>
        <taxon>Dothideomycetes</taxon>
        <taxon>Pleosporomycetidae</taxon>
        <taxon>Gloniales</taxon>
        <taxon>Gloniaceae</taxon>
        <taxon>Glonium</taxon>
    </lineage>
</organism>
<evidence type="ECO:0000256" key="1">
    <source>
        <dbReference type="SAM" id="MobiDB-lite"/>
    </source>
</evidence>
<feature type="compositionally biased region" description="Polar residues" evidence="1">
    <location>
        <begin position="97"/>
        <end position="112"/>
    </location>
</feature>